<dbReference type="HOGENOM" id="CLU_3369464_0_0_1"/>
<dbReference type="PaxDb" id="29760-VIT_15s0046g01100.t01"/>
<proteinExistence type="predicted"/>
<reference evidence="2" key="1">
    <citation type="journal article" date="2007" name="Nature">
        <title>The grapevine genome sequence suggests ancestral hexaploidization in major angiosperm phyla.</title>
        <authorList>
            <consortium name="The French-Italian Public Consortium for Grapevine Genome Characterization."/>
            <person name="Jaillon O."/>
            <person name="Aury J.-M."/>
            <person name="Noel B."/>
            <person name="Policriti A."/>
            <person name="Clepet C."/>
            <person name="Casagrande A."/>
            <person name="Choisne N."/>
            <person name="Aubourg S."/>
            <person name="Vitulo N."/>
            <person name="Jubin C."/>
            <person name="Vezzi A."/>
            <person name="Legeai F."/>
            <person name="Hugueney P."/>
            <person name="Dasilva C."/>
            <person name="Horner D."/>
            <person name="Mica E."/>
            <person name="Jublot D."/>
            <person name="Poulain J."/>
            <person name="Bruyere C."/>
            <person name="Billault A."/>
            <person name="Segurens B."/>
            <person name="Gouyvenoux M."/>
            <person name="Ugarte E."/>
            <person name="Cattonaro F."/>
            <person name="Anthouard V."/>
            <person name="Vico V."/>
            <person name="Del Fabbro C."/>
            <person name="Alaux M."/>
            <person name="Di Gaspero G."/>
            <person name="Dumas V."/>
            <person name="Felice N."/>
            <person name="Paillard S."/>
            <person name="Juman I."/>
            <person name="Moroldo M."/>
            <person name="Scalabrin S."/>
            <person name="Canaguier A."/>
            <person name="Le Clainche I."/>
            <person name="Malacrida G."/>
            <person name="Durand E."/>
            <person name="Pesole G."/>
            <person name="Laucou V."/>
            <person name="Chatelet P."/>
            <person name="Merdinoglu D."/>
            <person name="Delledonne M."/>
            <person name="Pezzotti M."/>
            <person name="Lecharny A."/>
            <person name="Scarpelli C."/>
            <person name="Artiguenave F."/>
            <person name="Pe M.E."/>
            <person name="Valle G."/>
            <person name="Morgante M."/>
            <person name="Caboche M."/>
            <person name="Adam-Blondon A.-F."/>
            <person name="Weissenbach J."/>
            <person name="Quetier F."/>
            <person name="Wincker P."/>
        </authorList>
    </citation>
    <scope>NUCLEOTIDE SEQUENCE [LARGE SCALE GENOMIC DNA]</scope>
    <source>
        <strain evidence="2">cv. Pinot noir / PN40024</strain>
    </source>
</reference>
<dbReference type="InParanoid" id="D7UCN2"/>
<evidence type="ECO:0000313" key="2">
    <source>
        <dbReference type="Proteomes" id="UP000009183"/>
    </source>
</evidence>
<gene>
    <name evidence="1" type="ordered locus">VIT_15s0046g01100</name>
</gene>
<evidence type="ECO:0000313" key="1">
    <source>
        <dbReference type="EMBL" id="CBI40497.3"/>
    </source>
</evidence>
<accession>D7UCN2</accession>
<dbReference type="AlphaFoldDB" id="D7UCN2"/>
<organism evidence="1 2">
    <name type="scientific">Vitis vinifera</name>
    <name type="common">Grape</name>
    <dbReference type="NCBI Taxonomy" id="29760"/>
    <lineage>
        <taxon>Eukaryota</taxon>
        <taxon>Viridiplantae</taxon>
        <taxon>Streptophyta</taxon>
        <taxon>Embryophyta</taxon>
        <taxon>Tracheophyta</taxon>
        <taxon>Spermatophyta</taxon>
        <taxon>Magnoliopsida</taxon>
        <taxon>eudicotyledons</taxon>
        <taxon>Gunneridae</taxon>
        <taxon>Pentapetalae</taxon>
        <taxon>rosids</taxon>
        <taxon>Vitales</taxon>
        <taxon>Vitaceae</taxon>
        <taxon>Viteae</taxon>
        <taxon>Vitis</taxon>
    </lineage>
</organism>
<dbReference type="Proteomes" id="UP000009183">
    <property type="component" value="Chromosome 15"/>
</dbReference>
<protein>
    <submittedName>
        <fullName evidence="1">Uncharacterized protein</fullName>
    </submittedName>
</protein>
<dbReference type="EMBL" id="FN596755">
    <property type="protein sequence ID" value="CBI40497.3"/>
    <property type="molecule type" value="Genomic_DNA"/>
</dbReference>
<keyword evidence="2" id="KW-1185">Reference proteome</keyword>
<name>D7UCN2_VITVI</name>
<sequence length="35" mass="3931">MLGISHFNGFYPVEMLFNGTLALADHDQETTGFAW</sequence>